<feature type="domain" description="Polymerase beta nucleotidyltransferase" evidence="3">
    <location>
        <begin position="145"/>
        <end position="200"/>
    </location>
</feature>
<comment type="similarity">
    <text evidence="1">Belongs to the UPF0332 family.</text>
</comment>
<proteinExistence type="inferred from homology"/>
<sequence length="344" mass="38621">MKLESDLRAEFMAEAEATHRPASQVLRELMREFIQRQREAREYHEFLHGKVEAGRASMHAGLGRSNDDIEAEFAAKRAQAMDELFSDAAAKLANHPMLERSGKIPGTRELIPHESYRLEQRMDQLTSIDQDTEKAVRCFLALIASRYEMAGAIVYGSRARGTHRPDSDADLAVFLKGDHQKVLTTTLAMADVAYDGRYQTVKARDLMEKAVQATASAKVLLETKDADGACNRAYYAMFDAARAALLFSGHDIGKTHKGNLNAFSDRLVKNGPFPKEMGRLLKRAETFRYVADYEGNRVELSDAQEIVEQAVTFVSMMKAEFMPEESNSNHETDPCVDIKPFFRG</sequence>
<dbReference type="Pfam" id="PF05168">
    <property type="entry name" value="HEPN"/>
    <property type="match status" value="1"/>
</dbReference>
<evidence type="ECO:0000313" key="4">
    <source>
        <dbReference type="EMBL" id="KAG0293422.1"/>
    </source>
</evidence>
<dbReference type="InterPro" id="IPR043519">
    <property type="entry name" value="NT_sf"/>
</dbReference>
<dbReference type="EMBL" id="JAAAIM010000156">
    <property type="protein sequence ID" value="KAG0293422.1"/>
    <property type="molecule type" value="Genomic_DNA"/>
</dbReference>
<protein>
    <recommendedName>
        <fullName evidence="6">HEPN domain-containing protein</fullName>
    </recommendedName>
</protein>
<dbReference type="InterPro" id="IPR052226">
    <property type="entry name" value="UPF0332_toxin"/>
</dbReference>
<evidence type="ECO:0000256" key="1">
    <source>
        <dbReference type="ARBA" id="ARBA00038248"/>
    </source>
</evidence>
<keyword evidence="5" id="KW-1185">Reference proteome</keyword>
<dbReference type="Gene3D" id="1.20.120.330">
    <property type="entry name" value="Nucleotidyltransferases domain 2"/>
    <property type="match status" value="1"/>
</dbReference>
<evidence type="ECO:0008006" key="6">
    <source>
        <dbReference type="Google" id="ProtNLM"/>
    </source>
</evidence>
<dbReference type="SUPFAM" id="SSF81301">
    <property type="entry name" value="Nucleotidyltransferase"/>
    <property type="match status" value="1"/>
</dbReference>
<accession>A0ABQ7K7L3</accession>
<name>A0ABQ7K7L3_9FUNG</name>
<organism evidence="4 5">
    <name type="scientific">Linnemannia gamsii</name>
    <dbReference type="NCBI Taxonomy" id="64522"/>
    <lineage>
        <taxon>Eukaryota</taxon>
        <taxon>Fungi</taxon>
        <taxon>Fungi incertae sedis</taxon>
        <taxon>Mucoromycota</taxon>
        <taxon>Mortierellomycotina</taxon>
        <taxon>Mortierellomycetes</taxon>
        <taxon>Mortierellales</taxon>
        <taxon>Mortierellaceae</taxon>
        <taxon>Linnemannia</taxon>
    </lineage>
</organism>
<gene>
    <name evidence="4" type="ORF">BGZ96_002839</name>
</gene>
<evidence type="ECO:0000259" key="2">
    <source>
        <dbReference type="Pfam" id="PF05168"/>
    </source>
</evidence>
<dbReference type="PANTHER" id="PTHR36565">
    <property type="entry name" value="UPF0332 PROTEIN TM_1000"/>
    <property type="match status" value="1"/>
</dbReference>
<comment type="caution">
    <text evidence="4">The sequence shown here is derived from an EMBL/GenBank/DDBJ whole genome shotgun (WGS) entry which is preliminary data.</text>
</comment>
<feature type="domain" description="HEPN" evidence="2">
    <location>
        <begin position="203"/>
        <end position="318"/>
    </location>
</feature>
<evidence type="ECO:0000313" key="5">
    <source>
        <dbReference type="Proteomes" id="UP001194696"/>
    </source>
</evidence>
<dbReference type="InterPro" id="IPR007842">
    <property type="entry name" value="HEPN_dom"/>
</dbReference>
<dbReference type="Pfam" id="PF18765">
    <property type="entry name" value="Polbeta"/>
    <property type="match status" value="1"/>
</dbReference>
<evidence type="ECO:0000259" key="3">
    <source>
        <dbReference type="Pfam" id="PF18765"/>
    </source>
</evidence>
<dbReference type="CDD" id="cd05403">
    <property type="entry name" value="NT_KNTase_like"/>
    <property type="match status" value="1"/>
</dbReference>
<dbReference type="Proteomes" id="UP001194696">
    <property type="component" value="Unassembled WGS sequence"/>
</dbReference>
<dbReference type="PANTHER" id="PTHR36565:SF1">
    <property type="entry name" value="UPF0332 PROTEIN TM_1000"/>
    <property type="match status" value="1"/>
</dbReference>
<reference evidence="4 5" key="1">
    <citation type="journal article" date="2020" name="Fungal Divers.">
        <title>Resolving the Mortierellaceae phylogeny through synthesis of multi-gene phylogenetics and phylogenomics.</title>
        <authorList>
            <person name="Vandepol N."/>
            <person name="Liber J."/>
            <person name="Desiro A."/>
            <person name="Na H."/>
            <person name="Kennedy M."/>
            <person name="Barry K."/>
            <person name="Grigoriev I.V."/>
            <person name="Miller A.N."/>
            <person name="O'Donnell K."/>
            <person name="Stajich J.E."/>
            <person name="Bonito G."/>
        </authorList>
    </citation>
    <scope>NUCLEOTIDE SEQUENCE [LARGE SCALE GENOMIC DNA]</scope>
    <source>
        <strain evidence="4 5">AD045</strain>
    </source>
</reference>
<dbReference type="InterPro" id="IPR041633">
    <property type="entry name" value="Polbeta"/>
</dbReference>